<dbReference type="InterPro" id="IPR036237">
    <property type="entry name" value="Xyl_isomerase-like_sf"/>
</dbReference>
<proteinExistence type="predicted"/>
<protein>
    <submittedName>
        <fullName evidence="2">Myo-inositol catabolism protein</fullName>
    </submittedName>
</protein>
<dbReference type="InterPro" id="IPR013022">
    <property type="entry name" value="Xyl_isomerase-like_TIM-brl"/>
</dbReference>
<comment type="caution">
    <text evidence="2">The sequence shown here is derived from an EMBL/GenBank/DDBJ whole genome shotgun (WGS) entry which is preliminary data.</text>
</comment>
<evidence type="ECO:0000259" key="1">
    <source>
        <dbReference type="Pfam" id="PF01261"/>
    </source>
</evidence>
<gene>
    <name evidence="2" type="ORF">BMJ33_12415</name>
</gene>
<feature type="domain" description="Xylose isomerase-like TIM barrel" evidence="1">
    <location>
        <begin position="38"/>
        <end position="294"/>
    </location>
</feature>
<keyword evidence="3" id="KW-1185">Reference proteome</keyword>
<name>A0ABX4TME4_9HYPH</name>
<dbReference type="Pfam" id="PF01261">
    <property type="entry name" value="AP_endonuc_2"/>
    <property type="match status" value="1"/>
</dbReference>
<dbReference type="EMBL" id="NBUC01000066">
    <property type="protein sequence ID" value="PLU04283.1"/>
    <property type="molecule type" value="Genomic_DNA"/>
</dbReference>
<sequence>MIHASHSKGRQAMNNIIAAGFSSGSVDGELESLQGDLRRLSDLGVDTVELGLTSVDLIAGGRVIKERAERLEALTREFAFRYTVHGLVSSNFMDPAIAGYQLEAAKALVQICDRIGAGVIVQHGGHLRGGQLFERAEANRREREALFELAEFARPYGVRIALENIFSTEPGQYRQTPAEVAETVKAVDHPNLVALIDFSHAYIESTYRGLNFREQIRAMAPVAGHLHVHDSFGRPQAFYQAFYPQEATALGIGDLHMPLGWGDIEWEDLFSELTFLPDTVLIMEIGPRYRNEQAECLKRAQGLMLLNGGRTIAAAE</sequence>
<organism evidence="2 3">
    <name type="scientific">Sinorhizobium medicae</name>
    <dbReference type="NCBI Taxonomy" id="110321"/>
    <lineage>
        <taxon>Bacteria</taxon>
        <taxon>Pseudomonadati</taxon>
        <taxon>Pseudomonadota</taxon>
        <taxon>Alphaproteobacteria</taxon>
        <taxon>Hyphomicrobiales</taxon>
        <taxon>Rhizobiaceae</taxon>
        <taxon>Sinorhizobium/Ensifer group</taxon>
        <taxon>Sinorhizobium</taxon>
    </lineage>
</organism>
<dbReference type="SUPFAM" id="SSF51658">
    <property type="entry name" value="Xylose isomerase-like"/>
    <property type="match status" value="1"/>
</dbReference>
<dbReference type="Proteomes" id="UP001190825">
    <property type="component" value="Unassembled WGS sequence"/>
</dbReference>
<reference evidence="2 3" key="1">
    <citation type="journal article" date="2018" name="FEMS Microbiol. Ecol.">
        <title>Co-invading symbiotic mutualists of Medicago polymorpha retain high ancestral diversity and contain diverse accessory genomes.</title>
        <authorList>
            <person name="Porter S.S."/>
            <person name="Faber-Hammond J.J."/>
            <person name="Friesen M.L."/>
        </authorList>
    </citation>
    <scope>NUCLEOTIDE SEQUENCE [LARGE SCALE GENOMIC DNA]</scope>
    <source>
        <strain evidence="2 3">Str16</strain>
    </source>
</reference>
<dbReference type="InterPro" id="IPR050312">
    <property type="entry name" value="IolE/XylAMocC-like"/>
</dbReference>
<evidence type="ECO:0000313" key="2">
    <source>
        <dbReference type="EMBL" id="PLU04283.1"/>
    </source>
</evidence>
<dbReference type="Gene3D" id="3.20.20.150">
    <property type="entry name" value="Divalent-metal-dependent TIM barrel enzymes"/>
    <property type="match status" value="1"/>
</dbReference>
<accession>A0ABX4TME4</accession>
<evidence type="ECO:0000313" key="3">
    <source>
        <dbReference type="Proteomes" id="UP001190825"/>
    </source>
</evidence>
<dbReference type="PANTHER" id="PTHR12110">
    <property type="entry name" value="HYDROXYPYRUVATE ISOMERASE"/>
    <property type="match status" value="1"/>
</dbReference>
<dbReference type="PANTHER" id="PTHR12110:SF53">
    <property type="entry name" value="BLR5974 PROTEIN"/>
    <property type="match status" value="1"/>
</dbReference>